<proteinExistence type="predicted"/>
<organism evidence="1 2">
    <name type="scientific">Heterotrigona itama</name>
    <dbReference type="NCBI Taxonomy" id="395501"/>
    <lineage>
        <taxon>Eukaryota</taxon>
        <taxon>Metazoa</taxon>
        <taxon>Ecdysozoa</taxon>
        <taxon>Arthropoda</taxon>
        <taxon>Hexapoda</taxon>
        <taxon>Insecta</taxon>
        <taxon>Pterygota</taxon>
        <taxon>Neoptera</taxon>
        <taxon>Endopterygota</taxon>
        <taxon>Hymenoptera</taxon>
        <taxon>Apocrita</taxon>
        <taxon>Aculeata</taxon>
        <taxon>Apoidea</taxon>
        <taxon>Anthophila</taxon>
        <taxon>Apidae</taxon>
        <taxon>Heterotrigona</taxon>
    </lineage>
</organism>
<protein>
    <submittedName>
        <fullName evidence="1">Uncharacterized protein</fullName>
    </submittedName>
</protein>
<gene>
    <name evidence="1" type="ORF">MHI_LOCUS948380</name>
</gene>
<accession>A0A6V7HJ77</accession>
<keyword evidence="2" id="KW-1185">Reference proteome</keyword>
<sequence>MTRWSHALRGRLWKSSSSWRSGVHQTRRHRQISCGIARWGTVVAVFQSRFVLVARSQWRSIIHPRLTQNRTRVKFSGQYISFVDWRFVHRARLDVFPLNEAPLKQFSLIGRRRLEMPAMQLTHSETLPHVVTRQLRHNAIVERHAAASRLLGETRGKQYVPGVGEGLAAVRSGIVMTYETGVIVDVNVPLENDFEAPKNARLGKIAKCQPLADDAWVWLNCACRRLRRGHHGCLVLS</sequence>
<evidence type="ECO:0000313" key="2">
    <source>
        <dbReference type="Proteomes" id="UP000752696"/>
    </source>
</evidence>
<comment type="caution">
    <text evidence="1">The sequence shown here is derived from an EMBL/GenBank/DDBJ whole genome shotgun (WGS) entry which is preliminary data.</text>
</comment>
<dbReference type="Proteomes" id="UP000752696">
    <property type="component" value="Unassembled WGS sequence"/>
</dbReference>
<reference evidence="1" key="1">
    <citation type="submission" date="2020-07" db="EMBL/GenBank/DDBJ databases">
        <authorList>
            <person name="Nazaruddin N."/>
        </authorList>
    </citation>
    <scope>NUCLEOTIDE SEQUENCE</scope>
</reference>
<name>A0A6V7HJ77_9HYME</name>
<dbReference type="OrthoDB" id="5956564at2759"/>
<evidence type="ECO:0000313" key="1">
    <source>
        <dbReference type="EMBL" id="CAD1480574.1"/>
    </source>
</evidence>
<dbReference type="EMBL" id="CAJDYZ010012204">
    <property type="protein sequence ID" value="CAD1480574.1"/>
    <property type="molecule type" value="Genomic_DNA"/>
</dbReference>
<dbReference type="AlphaFoldDB" id="A0A6V7HJ77"/>